<dbReference type="GO" id="GO:0009002">
    <property type="term" value="F:serine-type D-Ala-D-Ala carboxypeptidase activity"/>
    <property type="evidence" value="ECO:0007669"/>
    <property type="project" value="UniProtKB-EC"/>
</dbReference>
<dbReference type="Gene3D" id="3.30.1380.10">
    <property type="match status" value="1"/>
</dbReference>
<dbReference type="InterPro" id="IPR052179">
    <property type="entry name" value="DD-CPase-like"/>
</dbReference>
<dbReference type="PANTHER" id="PTHR34385">
    <property type="entry name" value="D-ALANYL-D-ALANINE CARBOXYPEPTIDASE"/>
    <property type="match status" value="1"/>
</dbReference>
<dbReference type="Proteomes" id="UP000788153">
    <property type="component" value="Unassembled WGS sequence"/>
</dbReference>
<organism evidence="3 4">
    <name type="scientific">Sphingomonas japonica</name>
    <dbReference type="NCBI Taxonomy" id="511662"/>
    <lineage>
        <taxon>Bacteria</taxon>
        <taxon>Pseudomonadati</taxon>
        <taxon>Pseudomonadota</taxon>
        <taxon>Alphaproteobacteria</taxon>
        <taxon>Sphingomonadales</taxon>
        <taxon>Sphingomonadaceae</taxon>
        <taxon>Sphingomonas</taxon>
    </lineage>
</organism>
<dbReference type="InterPro" id="IPR009045">
    <property type="entry name" value="Zn_M74/Hedgehog-like"/>
</dbReference>
<feature type="domain" description="D-alanyl-D-alanine carboxypeptidase-like core" evidence="2">
    <location>
        <begin position="116"/>
        <end position="249"/>
    </location>
</feature>
<dbReference type="Pfam" id="PF02557">
    <property type="entry name" value="VanY"/>
    <property type="match status" value="1"/>
</dbReference>
<name>A0ABX0U0N6_9SPHN</name>
<keyword evidence="3" id="KW-0378">Hydrolase</keyword>
<dbReference type="SUPFAM" id="SSF55166">
    <property type="entry name" value="Hedgehog/DD-peptidase"/>
    <property type="match status" value="1"/>
</dbReference>
<keyword evidence="1" id="KW-0732">Signal</keyword>
<feature type="chain" id="PRO_5046993569" evidence="1">
    <location>
        <begin position="28"/>
        <end position="279"/>
    </location>
</feature>
<dbReference type="CDD" id="cd14852">
    <property type="entry name" value="LD-carboxypeptidase"/>
    <property type="match status" value="1"/>
</dbReference>
<reference evidence="3 4" key="1">
    <citation type="submission" date="2020-03" db="EMBL/GenBank/DDBJ databases">
        <title>Genomic Encyclopedia of Type Strains, Phase IV (KMG-IV): sequencing the most valuable type-strain genomes for metagenomic binning, comparative biology and taxonomic classification.</title>
        <authorList>
            <person name="Goeker M."/>
        </authorList>
    </citation>
    <scope>NUCLEOTIDE SEQUENCE [LARGE SCALE GENOMIC DNA]</scope>
    <source>
        <strain evidence="3 4">DSM 22753</strain>
    </source>
</reference>
<evidence type="ECO:0000313" key="3">
    <source>
        <dbReference type="EMBL" id="NIJ24136.1"/>
    </source>
</evidence>
<dbReference type="EMBL" id="JAASQP010000001">
    <property type="protein sequence ID" value="NIJ24136.1"/>
    <property type="molecule type" value="Genomic_DNA"/>
</dbReference>
<evidence type="ECO:0000256" key="1">
    <source>
        <dbReference type="SAM" id="SignalP"/>
    </source>
</evidence>
<keyword evidence="3" id="KW-0121">Carboxypeptidase</keyword>
<sequence>MPRPALAGQCRSLLVLAGQSASLPALACASLLALAACATEPPAPPAPAPAPPAPTAAPPPVYVPPIVAPRRLALCERGVVNSASDGRLFNHLPYTPVSDTALVSAPPQLSPDGSCKVHPAMLADLSRMLAAAGSDPLVAGQIRAVSCHRSYQLQNATFCGGINADESGSFAERAWASAPPGYSEHATGYVVDFGTRSPNGCPDAEACFGTTPVGKWLFANAAKFGFELSFPAGNAQKVKWEPWHWRWVGATATTPGAAAARGVFAQARTRFPATPRVEQ</sequence>
<evidence type="ECO:0000313" key="4">
    <source>
        <dbReference type="Proteomes" id="UP000788153"/>
    </source>
</evidence>
<gene>
    <name evidence="3" type="ORF">FHT01_001678</name>
</gene>
<accession>A0ABX0U0N6</accession>
<proteinExistence type="predicted"/>
<evidence type="ECO:0000259" key="2">
    <source>
        <dbReference type="Pfam" id="PF02557"/>
    </source>
</evidence>
<comment type="caution">
    <text evidence="3">The sequence shown here is derived from an EMBL/GenBank/DDBJ whole genome shotgun (WGS) entry which is preliminary data.</text>
</comment>
<dbReference type="InterPro" id="IPR058193">
    <property type="entry name" value="VanY/YodJ_core_dom"/>
</dbReference>
<keyword evidence="3" id="KW-0645">Protease</keyword>
<feature type="signal peptide" evidence="1">
    <location>
        <begin position="1"/>
        <end position="27"/>
    </location>
</feature>
<protein>
    <submittedName>
        <fullName evidence="3">D-alanyl-D-alanine carboxypeptidase</fullName>
        <ecNumber evidence="3">3.4.16.4</ecNumber>
    </submittedName>
</protein>
<dbReference type="InterPro" id="IPR003709">
    <property type="entry name" value="VanY-like_core_dom"/>
</dbReference>
<dbReference type="RefSeq" id="WP_244935269.1">
    <property type="nucleotide sequence ID" value="NZ_BAAAEV010000001.1"/>
</dbReference>
<dbReference type="PANTHER" id="PTHR34385:SF1">
    <property type="entry name" value="PEPTIDOGLYCAN L-ALANYL-D-GLUTAMATE ENDOPEPTIDASE CWLK"/>
    <property type="match status" value="1"/>
</dbReference>
<keyword evidence="4" id="KW-1185">Reference proteome</keyword>
<dbReference type="EC" id="3.4.16.4" evidence="3"/>